<organism evidence="15 16">
    <name type="scientific">Aquella oligotrophica</name>
    <dbReference type="NCBI Taxonomy" id="2067065"/>
    <lineage>
        <taxon>Bacteria</taxon>
        <taxon>Pseudomonadati</taxon>
        <taxon>Pseudomonadota</taxon>
        <taxon>Betaproteobacteria</taxon>
        <taxon>Neisseriales</taxon>
        <taxon>Neisseriaceae</taxon>
        <taxon>Aquella</taxon>
    </lineage>
</organism>
<sequence length="325" mass="36252">MQLVVSPMAGVTDAPFRTLAIKNGADYGISEMITSQTHLWDSNKTRQRLKSSNRGEPKSIIQIAGASPDVIAEAALACSKFKSLDAIEINMGCPAKKVCNVLAGSALLRDSKLVESILNAAVNAVQIPIFLKTRLGWDHDNKNITDIALIAEDSGIKSLAIHGRTRADMYNGEASYDLIAKVKKLVSIPVFANGDIDSPEKAAMVIDLVNPDGLYIGRGALGKPWLFQQIKDYLSHGHYYQIDDINYLLDLILEHIQTIHEHYGEVQGVRFARKHFKWYLEANVLLFNNQHKSIFQGFSQIETADLQLEYISKIRNYNHSQILFI</sequence>
<evidence type="ECO:0000256" key="10">
    <source>
        <dbReference type="ARBA" id="ARBA00048802"/>
    </source>
</evidence>
<dbReference type="InterPro" id="IPR035587">
    <property type="entry name" value="DUS-like_FMN-bd"/>
</dbReference>
<evidence type="ECO:0000256" key="3">
    <source>
        <dbReference type="ARBA" id="ARBA00022630"/>
    </source>
</evidence>
<keyword evidence="13" id="KW-0547">Nucleotide-binding</keyword>
<feature type="domain" description="DUS-like FMN-binding" evidence="14">
    <location>
        <begin position="5"/>
        <end position="287"/>
    </location>
</feature>
<dbReference type="AlphaFoldDB" id="A0A2I7N7K5"/>
<dbReference type="GO" id="GO:0000049">
    <property type="term" value="F:tRNA binding"/>
    <property type="evidence" value="ECO:0007669"/>
    <property type="project" value="UniProtKB-KW"/>
</dbReference>
<keyword evidence="5 11" id="KW-0819">tRNA processing</keyword>
<dbReference type="InterPro" id="IPR013785">
    <property type="entry name" value="Aldolase_TIM"/>
</dbReference>
<comment type="similarity">
    <text evidence="11">Belongs to the dus family.</text>
</comment>
<comment type="cofactor">
    <cofactor evidence="11 13">
        <name>FMN</name>
        <dbReference type="ChEBI" id="CHEBI:58210"/>
    </cofactor>
</comment>
<dbReference type="EC" id="1.3.1.-" evidence="11"/>
<protein>
    <recommendedName>
        <fullName evidence="11">tRNA-dihydrouridine synthase</fullName>
        <ecNumber evidence="11">1.3.1.-</ecNumber>
    </recommendedName>
</protein>
<comment type="catalytic activity">
    <reaction evidence="10">
        <text>a 5,6-dihydrouridine in tRNA + NAD(+) = a uridine in tRNA + NADH + H(+)</text>
        <dbReference type="Rhea" id="RHEA:54452"/>
        <dbReference type="Rhea" id="RHEA-COMP:13339"/>
        <dbReference type="Rhea" id="RHEA-COMP:13887"/>
        <dbReference type="ChEBI" id="CHEBI:15378"/>
        <dbReference type="ChEBI" id="CHEBI:57540"/>
        <dbReference type="ChEBI" id="CHEBI:57945"/>
        <dbReference type="ChEBI" id="CHEBI:65315"/>
        <dbReference type="ChEBI" id="CHEBI:74443"/>
    </reaction>
</comment>
<keyword evidence="4 11" id="KW-0288">FMN</keyword>
<keyword evidence="3 11" id="KW-0285">Flavoprotein</keyword>
<comment type="function">
    <text evidence="1 11">Catalyzes the synthesis of 5,6-dihydrouridine (D), a modified base found in the D-loop of most tRNAs, via the reduction of the C5-C6 double bond in target uridines.</text>
</comment>
<dbReference type="PANTHER" id="PTHR45846">
    <property type="entry name" value="TRNA-DIHYDROURIDINE(47) SYNTHASE [NAD(P)(+)]-LIKE"/>
    <property type="match status" value="1"/>
</dbReference>
<evidence type="ECO:0000256" key="7">
    <source>
        <dbReference type="ARBA" id="ARBA00022884"/>
    </source>
</evidence>
<dbReference type="InterPro" id="IPR001269">
    <property type="entry name" value="DUS_fam"/>
</dbReference>
<dbReference type="CDD" id="cd02801">
    <property type="entry name" value="DUS_like_FMN"/>
    <property type="match status" value="1"/>
</dbReference>
<dbReference type="PANTHER" id="PTHR45846:SF1">
    <property type="entry name" value="TRNA-DIHYDROURIDINE(47) SYNTHASE [NAD(P)(+)]-LIKE"/>
    <property type="match status" value="1"/>
</dbReference>
<evidence type="ECO:0000256" key="1">
    <source>
        <dbReference type="ARBA" id="ARBA00002790"/>
    </source>
</evidence>
<dbReference type="RefSeq" id="WP_102951705.1">
    <property type="nucleotide sequence ID" value="NZ_CP024847.1"/>
</dbReference>
<comment type="catalytic activity">
    <reaction evidence="9">
        <text>a 5,6-dihydrouridine in tRNA + NADP(+) = a uridine in tRNA + NADPH + H(+)</text>
        <dbReference type="Rhea" id="RHEA:23624"/>
        <dbReference type="Rhea" id="RHEA-COMP:13339"/>
        <dbReference type="Rhea" id="RHEA-COMP:13887"/>
        <dbReference type="ChEBI" id="CHEBI:15378"/>
        <dbReference type="ChEBI" id="CHEBI:57783"/>
        <dbReference type="ChEBI" id="CHEBI:58349"/>
        <dbReference type="ChEBI" id="CHEBI:65315"/>
        <dbReference type="ChEBI" id="CHEBI:74443"/>
    </reaction>
</comment>
<evidence type="ECO:0000256" key="12">
    <source>
        <dbReference type="PIRSR" id="PIRSR006621-1"/>
    </source>
</evidence>
<gene>
    <name evidence="15" type="ORF">CUN60_08910</name>
</gene>
<keyword evidence="7" id="KW-0694">RNA-binding</keyword>
<feature type="binding site" evidence="13">
    <location>
        <position position="162"/>
    </location>
    <ligand>
        <name>FMN</name>
        <dbReference type="ChEBI" id="CHEBI:58210"/>
    </ligand>
</feature>
<keyword evidence="16" id="KW-1185">Reference proteome</keyword>
<dbReference type="Proteomes" id="UP000236655">
    <property type="component" value="Chromosome"/>
</dbReference>
<evidence type="ECO:0000313" key="15">
    <source>
        <dbReference type="EMBL" id="AUR52412.1"/>
    </source>
</evidence>
<dbReference type="InterPro" id="IPR004652">
    <property type="entry name" value="DusB-like"/>
</dbReference>
<dbReference type="GO" id="GO:0050660">
    <property type="term" value="F:flavin adenine dinucleotide binding"/>
    <property type="evidence" value="ECO:0007669"/>
    <property type="project" value="InterPro"/>
</dbReference>
<name>A0A2I7N7K5_9NEIS</name>
<feature type="binding site" evidence="13">
    <location>
        <begin position="7"/>
        <end position="9"/>
    </location>
    <ligand>
        <name>FMN</name>
        <dbReference type="ChEBI" id="CHEBI:58210"/>
    </ligand>
</feature>
<feature type="binding site" evidence="13">
    <location>
        <begin position="217"/>
        <end position="218"/>
    </location>
    <ligand>
        <name>FMN</name>
        <dbReference type="ChEBI" id="CHEBI:58210"/>
    </ligand>
</feature>
<dbReference type="Pfam" id="PF01207">
    <property type="entry name" value="Dus"/>
    <property type="match status" value="1"/>
</dbReference>
<evidence type="ECO:0000256" key="5">
    <source>
        <dbReference type="ARBA" id="ARBA00022694"/>
    </source>
</evidence>
<keyword evidence="6" id="KW-0521">NADP</keyword>
<dbReference type="SUPFAM" id="SSF51395">
    <property type="entry name" value="FMN-linked oxidoreductases"/>
    <property type="match status" value="1"/>
</dbReference>
<evidence type="ECO:0000256" key="9">
    <source>
        <dbReference type="ARBA" id="ARBA00048205"/>
    </source>
</evidence>
<dbReference type="NCBIfam" id="TIGR00737">
    <property type="entry name" value="nifR3_yhdG"/>
    <property type="match status" value="1"/>
</dbReference>
<evidence type="ECO:0000256" key="13">
    <source>
        <dbReference type="PIRSR" id="PIRSR006621-2"/>
    </source>
</evidence>
<evidence type="ECO:0000256" key="4">
    <source>
        <dbReference type="ARBA" id="ARBA00022643"/>
    </source>
</evidence>
<evidence type="ECO:0000256" key="11">
    <source>
        <dbReference type="PIRNR" id="PIRNR006621"/>
    </source>
</evidence>
<feature type="active site" description="Proton donor" evidence="12">
    <location>
        <position position="93"/>
    </location>
</feature>
<evidence type="ECO:0000313" key="16">
    <source>
        <dbReference type="Proteomes" id="UP000236655"/>
    </source>
</evidence>
<dbReference type="Gene3D" id="1.10.1200.80">
    <property type="entry name" value="Putative flavin oxidoreducatase, domain 2"/>
    <property type="match status" value="1"/>
</dbReference>
<dbReference type="KEGG" id="nba:CUN60_08910"/>
<evidence type="ECO:0000256" key="8">
    <source>
        <dbReference type="ARBA" id="ARBA00023002"/>
    </source>
</evidence>
<dbReference type="PIRSF" id="PIRSF006621">
    <property type="entry name" value="Dus"/>
    <property type="match status" value="1"/>
</dbReference>
<dbReference type="Gene3D" id="3.20.20.70">
    <property type="entry name" value="Aldolase class I"/>
    <property type="match status" value="1"/>
</dbReference>
<proteinExistence type="inferred from homology"/>
<feature type="binding site" evidence="13">
    <location>
        <position position="62"/>
    </location>
    <ligand>
        <name>FMN</name>
        <dbReference type="ChEBI" id="CHEBI:58210"/>
    </ligand>
</feature>
<dbReference type="EMBL" id="CP024847">
    <property type="protein sequence ID" value="AUR52412.1"/>
    <property type="molecule type" value="Genomic_DNA"/>
</dbReference>
<feature type="binding site" evidence="13">
    <location>
        <position position="132"/>
    </location>
    <ligand>
        <name>FMN</name>
        <dbReference type="ChEBI" id="CHEBI:58210"/>
    </ligand>
</feature>
<dbReference type="InterPro" id="IPR024036">
    <property type="entry name" value="tRNA-dHydroUridine_Synthase_C"/>
</dbReference>
<keyword evidence="2" id="KW-0820">tRNA-binding</keyword>
<dbReference type="GO" id="GO:0017150">
    <property type="term" value="F:tRNA dihydrouridine synthase activity"/>
    <property type="evidence" value="ECO:0007669"/>
    <property type="project" value="InterPro"/>
</dbReference>
<evidence type="ECO:0000256" key="6">
    <source>
        <dbReference type="ARBA" id="ARBA00022857"/>
    </source>
</evidence>
<keyword evidence="8 11" id="KW-0560">Oxidoreductase</keyword>
<dbReference type="OrthoDB" id="9764501at2"/>
<evidence type="ECO:0000259" key="14">
    <source>
        <dbReference type="Pfam" id="PF01207"/>
    </source>
</evidence>
<reference evidence="16" key="1">
    <citation type="submission" date="2017-11" db="EMBL/GenBank/DDBJ databases">
        <authorList>
            <person name="Chan K.G."/>
            <person name="Lee L.S."/>
        </authorList>
    </citation>
    <scope>NUCLEOTIDE SEQUENCE [LARGE SCALE GENOMIC DNA]</scope>
    <source>
        <strain evidence="16">DSM 100970</strain>
    </source>
</reference>
<accession>A0A2I7N7K5</accession>
<evidence type="ECO:0000256" key="2">
    <source>
        <dbReference type="ARBA" id="ARBA00022555"/>
    </source>
</evidence>